<keyword evidence="8" id="KW-0547">Nucleotide-binding</keyword>
<evidence type="ECO:0000256" key="2">
    <source>
        <dbReference type="ARBA" id="ARBA00022630"/>
    </source>
</evidence>
<dbReference type="Proteomes" id="UP000230066">
    <property type="component" value="Unassembled WGS sequence"/>
</dbReference>
<comment type="function">
    <text evidence="6">Catalyzes the synthesis of dihydrouridine, a modified base found in the D-loop of most tRNAs.</text>
</comment>
<feature type="binding site" evidence="8">
    <location>
        <begin position="20"/>
        <end position="22"/>
    </location>
    <ligand>
        <name>FMN</name>
        <dbReference type="ChEBI" id="CHEBI:58210"/>
    </ligand>
</feature>
<dbReference type="AlphaFoldDB" id="A0A4E0R3Z8"/>
<dbReference type="EMBL" id="JXXN02005082">
    <property type="protein sequence ID" value="THD20141.1"/>
    <property type="molecule type" value="Genomic_DNA"/>
</dbReference>
<dbReference type="InterPro" id="IPR035587">
    <property type="entry name" value="DUS-like_FMN-bd"/>
</dbReference>
<proteinExistence type="inferred from homology"/>
<feature type="binding site" evidence="8">
    <location>
        <begin position="275"/>
        <end position="276"/>
    </location>
    <ligand>
        <name>FMN</name>
        <dbReference type="ChEBI" id="CHEBI:58210"/>
    </ligand>
</feature>
<sequence length="368" mass="41552">MDILSTYQQPDLPFVRISAPMVRYTKLPFRLLVRQYGVDVAYTPMIMADSFITSAKARDVEFTTCTDDRPLIVQFASEDPCELAKATELVADYCDGVDLNCGCPQKWALQRGLGSALLRHPEKMGELIRVARNTVPRWRDRTKTTNLTGAREESQTDTVRRAMGPFSVTVKIRIAAPGIRACGENTNNTTINATVEICRRLALMGADWITLHARTPEQRSSEPAEWDLVRELIEIGIRHRTTGGYLPVVLNGDVESLDDAMRAHAKTKCHGVMAARALLTNPRLFSSDNHDAHVGLRNMICRWLEISAQHPGGTSFRTIHQHAYWMMESHLDRSRRMLLHSVNSFSGMIDWLEEYWPPDGISKPSDLF</sequence>
<feature type="domain" description="DUS-like FMN-binding" evidence="9">
    <location>
        <begin position="19"/>
        <end position="136"/>
    </location>
</feature>
<comment type="caution">
    <text evidence="10">The sequence shown here is derived from an EMBL/GenBank/DDBJ whole genome shotgun (WGS) entry which is preliminary data.</text>
</comment>
<feature type="binding site" evidence="8">
    <location>
        <position position="74"/>
    </location>
    <ligand>
        <name>FMN</name>
        <dbReference type="ChEBI" id="CHEBI:58210"/>
    </ligand>
</feature>
<dbReference type="Gene3D" id="3.20.20.70">
    <property type="entry name" value="Aldolase class I"/>
    <property type="match status" value="1"/>
</dbReference>
<keyword evidence="2 6" id="KW-0285">Flavoprotein</keyword>
<dbReference type="Pfam" id="PF01207">
    <property type="entry name" value="Dus"/>
    <property type="match status" value="2"/>
</dbReference>
<evidence type="ECO:0000256" key="1">
    <source>
        <dbReference type="ARBA" id="ARBA00001917"/>
    </source>
</evidence>
<evidence type="ECO:0000256" key="8">
    <source>
        <dbReference type="PIRSR" id="PIRSR006621-2"/>
    </source>
</evidence>
<dbReference type="CDD" id="cd02801">
    <property type="entry name" value="DUS_like_FMN"/>
    <property type="match status" value="1"/>
</dbReference>
<dbReference type="InterPro" id="IPR001269">
    <property type="entry name" value="DUS_fam"/>
</dbReference>
<accession>A0A4E0R3Z8</accession>
<dbReference type="PROSITE" id="PS01136">
    <property type="entry name" value="UPF0034"/>
    <property type="match status" value="1"/>
</dbReference>
<feature type="binding site" evidence="8">
    <location>
        <position position="171"/>
    </location>
    <ligand>
        <name>FMN</name>
        <dbReference type="ChEBI" id="CHEBI:58210"/>
    </ligand>
</feature>
<name>A0A4E0R3Z8_FASHE</name>
<comment type="cofactor">
    <cofactor evidence="1 6 8">
        <name>FMN</name>
        <dbReference type="ChEBI" id="CHEBI:58210"/>
    </cofactor>
</comment>
<dbReference type="PIRSF" id="PIRSF006621">
    <property type="entry name" value="Dus"/>
    <property type="match status" value="1"/>
</dbReference>
<feature type="active site" description="Proton donor" evidence="7">
    <location>
        <position position="103"/>
    </location>
</feature>
<dbReference type="PANTHER" id="PTHR11082">
    <property type="entry name" value="TRNA-DIHYDROURIDINE SYNTHASE"/>
    <property type="match status" value="1"/>
</dbReference>
<evidence type="ECO:0000259" key="9">
    <source>
        <dbReference type="Pfam" id="PF01207"/>
    </source>
</evidence>
<evidence type="ECO:0000256" key="3">
    <source>
        <dbReference type="ARBA" id="ARBA00022643"/>
    </source>
</evidence>
<keyword evidence="5 6" id="KW-0560">Oxidoreductase</keyword>
<dbReference type="InterPro" id="IPR018517">
    <property type="entry name" value="tRNA_hU_synthase_CS"/>
</dbReference>
<keyword evidence="4 6" id="KW-0819">tRNA processing</keyword>
<dbReference type="GO" id="GO:0017150">
    <property type="term" value="F:tRNA dihydrouridine synthase activity"/>
    <property type="evidence" value="ECO:0007669"/>
    <property type="project" value="InterPro"/>
</dbReference>
<keyword evidence="3 6" id="KW-0288">FMN</keyword>
<evidence type="ECO:0000256" key="7">
    <source>
        <dbReference type="PIRSR" id="PIRSR006621-1"/>
    </source>
</evidence>
<evidence type="ECO:0000313" key="11">
    <source>
        <dbReference type="Proteomes" id="UP000230066"/>
    </source>
</evidence>
<reference evidence="10" key="1">
    <citation type="submission" date="2019-03" db="EMBL/GenBank/DDBJ databases">
        <title>Improved annotation for the trematode Fasciola hepatica.</title>
        <authorList>
            <person name="Choi Y.-J."/>
            <person name="Martin J."/>
            <person name="Mitreva M."/>
        </authorList>
    </citation>
    <scope>NUCLEOTIDE SEQUENCE [LARGE SCALE GENOMIC DNA]</scope>
</reference>
<keyword evidence="11" id="KW-1185">Reference proteome</keyword>
<evidence type="ECO:0000313" key="10">
    <source>
        <dbReference type="EMBL" id="THD20141.1"/>
    </source>
</evidence>
<dbReference type="GO" id="GO:0050660">
    <property type="term" value="F:flavin adenine dinucleotide binding"/>
    <property type="evidence" value="ECO:0007669"/>
    <property type="project" value="InterPro"/>
</dbReference>
<evidence type="ECO:0000256" key="4">
    <source>
        <dbReference type="ARBA" id="ARBA00022694"/>
    </source>
</evidence>
<evidence type="ECO:0000256" key="6">
    <source>
        <dbReference type="PIRNR" id="PIRNR006621"/>
    </source>
</evidence>
<dbReference type="EC" id="1.3.1.-" evidence="6"/>
<dbReference type="PANTHER" id="PTHR11082:SF31">
    <property type="entry name" value="TRNA-DIHYDROURIDINE(20A_20B) SYNTHASE [NAD(P)+]-LIKE"/>
    <property type="match status" value="1"/>
</dbReference>
<gene>
    <name evidence="10" type="ORF">D915_009139</name>
</gene>
<evidence type="ECO:0000256" key="5">
    <source>
        <dbReference type="ARBA" id="ARBA00023002"/>
    </source>
</evidence>
<feature type="binding site" evidence="8">
    <location>
        <position position="212"/>
    </location>
    <ligand>
        <name>FMN</name>
        <dbReference type="ChEBI" id="CHEBI:58210"/>
    </ligand>
</feature>
<comment type="similarity">
    <text evidence="6">Belongs to the dus family.</text>
</comment>
<organism evidence="10 11">
    <name type="scientific">Fasciola hepatica</name>
    <name type="common">Liver fluke</name>
    <dbReference type="NCBI Taxonomy" id="6192"/>
    <lineage>
        <taxon>Eukaryota</taxon>
        <taxon>Metazoa</taxon>
        <taxon>Spiralia</taxon>
        <taxon>Lophotrochozoa</taxon>
        <taxon>Platyhelminthes</taxon>
        <taxon>Trematoda</taxon>
        <taxon>Digenea</taxon>
        <taxon>Plagiorchiida</taxon>
        <taxon>Echinostomata</taxon>
        <taxon>Echinostomatoidea</taxon>
        <taxon>Fasciolidae</taxon>
        <taxon>Fasciola</taxon>
    </lineage>
</organism>
<dbReference type="SUPFAM" id="SSF51395">
    <property type="entry name" value="FMN-linked oxidoreductases"/>
    <property type="match status" value="1"/>
</dbReference>
<dbReference type="InterPro" id="IPR013785">
    <property type="entry name" value="Aldolase_TIM"/>
</dbReference>
<feature type="domain" description="DUS-like FMN-binding" evidence="9">
    <location>
        <begin position="157"/>
        <end position="298"/>
    </location>
</feature>
<protein>
    <recommendedName>
        <fullName evidence="6">tRNA-dihydrouridine synthase</fullName>
        <ecNumber evidence="6">1.3.1.-</ecNumber>
    </recommendedName>
</protein>